<comment type="caution">
    <text evidence="2">The sequence shown here is derived from an EMBL/GenBank/DDBJ whole genome shotgun (WGS) entry which is preliminary data.</text>
</comment>
<feature type="chain" id="PRO_5005325807" description="Meiotic sister chromatid recombination protein 1" evidence="1">
    <location>
        <begin position="23"/>
        <end position="498"/>
    </location>
</feature>
<dbReference type="Pfam" id="PF10281">
    <property type="entry name" value="Ish1"/>
    <property type="match status" value="2"/>
</dbReference>
<dbReference type="Proteomes" id="UP000242525">
    <property type="component" value="Unassembled WGS sequence"/>
</dbReference>
<reference evidence="2" key="1">
    <citation type="submission" date="2014-03" db="EMBL/GenBank/DDBJ databases">
        <authorList>
            <person name="Casaregola S."/>
        </authorList>
    </citation>
    <scope>NUCLEOTIDE SEQUENCE [LARGE SCALE GENOMIC DNA]</scope>
    <source>
        <strain evidence="2">CLIB 918</strain>
    </source>
</reference>
<dbReference type="EMBL" id="CCBN010000014">
    <property type="protein sequence ID" value="CDO56269.1"/>
    <property type="molecule type" value="Genomic_DNA"/>
</dbReference>
<gene>
    <name evidence="2" type="ORF">BN980_GECA14s01935g</name>
</gene>
<dbReference type="AlphaFoldDB" id="A0A0J9XFX7"/>
<organism evidence="2 3">
    <name type="scientific">Geotrichum candidum</name>
    <name type="common">Oospora lactis</name>
    <name type="synonym">Dipodascus geotrichum</name>
    <dbReference type="NCBI Taxonomy" id="1173061"/>
    <lineage>
        <taxon>Eukaryota</taxon>
        <taxon>Fungi</taxon>
        <taxon>Dikarya</taxon>
        <taxon>Ascomycota</taxon>
        <taxon>Saccharomycotina</taxon>
        <taxon>Dipodascomycetes</taxon>
        <taxon>Dipodascales</taxon>
        <taxon>Dipodascaceae</taxon>
        <taxon>Geotrichum</taxon>
    </lineage>
</organism>
<keyword evidence="1" id="KW-0732">Signal</keyword>
<keyword evidence="3" id="KW-1185">Reference proteome</keyword>
<sequence length="498" mass="55724">MRFNAFLIPATLVAAAAAASSGKDILSGWDTESLKEFLSDFQIPFTDNDTPQDLANKASAEWDIYTKPYSQWSLNDLKVYAKKKVASGLGTVADGNEKFHHDIDVSKDKIVANIDKYWADTTDTYDDISSWAYRYWSKPELAKLVGKIKPGQSNAEKVLDSISHSELVKEAQELSDKTANAISGASKKGYYPRTDFFKNLSTDDLKELLTKHSISFPDNADRKALVATVRKNLRSIYYDGQDKLVDVLTKLKVDSRDIFDKSGEIKRDAFKQWSQSDLESWLNNHELLPSTKNTKQTKDDLVKIAQDNAQILKDDINTYISYKKSQASPFLSKASDAVKDGYDTLTDTTYNLWPEGGYSHLQQVLNTQNERGKKLLQYLKDKAAPESKETSITDSAIPTKHHDYFNGWSTTDLKEWLAEQGQAAAGTKDELVESASSCLNSLVDSARSKADATVNNAQAVQKGASGWCRYFTDQVQVASNSANILWLKIKNFLLSFRV</sequence>
<evidence type="ECO:0000256" key="1">
    <source>
        <dbReference type="SAM" id="SignalP"/>
    </source>
</evidence>
<dbReference type="InterPro" id="IPR018803">
    <property type="entry name" value="Ish1/Msc1-like"/>
</dbReference>
<protein>
    <recommendedName>
        <fullName evidence="4">Meiotic sister chromatid recombination protein 1</fullName>
    </recommendedName>
</protein>
<name>A0A0J9XFX7_GEOCN</name>
<dbReference type="STRING" id="1173061.A0A0J9XFX7"/>
<accession>A0A0J9XFX7</accession>
<evidence type="ECO:0008006" key="4">
    <source>
        <dbReference type="Google" id="ProtNLM"/>
    </source>
</evidence>
<feature type="signal peptide" evidence="1">
    <location>
        <begin position="1"/>
        <end position="22"/>
    </location>
</feature>
<evidence type="ECO:0000313" key="3">
    <source>
        <dbReference type="Proteomes" id="UP000242525"/>
    </source>
</evidence>
<proteinExistence type="predicted"/>
<evidence type="ECO:0000313" key="2">
    <source>
        <dbReference type="EMBL" id="CDO56269.1"/>
    </source>
</evidence>
<dbReference type="OrthoDB" id="2527403at2759"/>